<proteinExistence type="predicted"/>
<name>A0AAD5VAI0_9APHY</name>
<evidence type="ECO:0000256" key="1">
    <source>
        <dbReference type="SAM" id="MobiDB-lite"/>
    </source>
</evidence>
<feature type="compositionally biased region" description="Basic and acidic residues" evidence="1">
    <location>
        <begin position="17"/>
        <end position="44"/>
    </location>
</feature>
<evidence type="ECO:0000313" key="3">
    <source>
        <dbReference type="Proteomes" id="UP001212997"/>
    </source>
</evidence>
<organism evidence="2 3">
    <name type="scientific">Meripilus lineatus</name>
    <dbReference type="NCBI Taxonomy" id="2056292"/>
    <lineage>
        <taxon>Eukaryota</taxon>
        <taxon>Fungi</taxon>
        <taxon>Dikarya</taxon>
        <taxon>Basidiomycota</taxon>
        <taxon>Agaricomycotina</taxon>
        <taxon>Agaricomycetes</taxon>
        <taxon>Polyporales</taxon>
        <taxon>Meripilaceae</taxon>
        <taxon>Meripilus</taxon>
    </lineage>
</organism>
<accession>A0AAD5VAI0</accession>
<reference evidence="2" key="1">
    <citation type="submission" date="2022-07" db="EMBL/GenBank/DDBJ databases">
        <title>Genome Sequence of Physisporinus lineatus.</title>
        <authorList>
            <person name="Buettner E."/>
        </authorList>
    </citation>
    <scope>NUCLEOTIDE SEQUENCE</scope>
    <source>
        <strain evidence="2">VT162</strain>
    </source>
</reference>
<evidence type="ECO:0000313" key="2">
    <source>
        <dbReference type="EMBL" id="KAJ3490676.1"/>
    </source>
</evidence>
<feature type="region of interest" description="Disordered" evidence="1">
    <location>
        <begin position="17"/>
        <end position="64"/>
    </location>
</feature>
<dbReference type="Proteomes" id="UP001212997">
    <property type="component" value="Unassembled WGS sequence"/>
</dbReference>
<dbReference type="EMBL" id="JANAWD010000024">
    <property type="protein sequence ID" value="KAJ3490676.1"/>
    <property type="molecule type" value="Genomic_DNA"/>
</dbReference>
<protein>
    <submittedName>
        <fullName evidence="2">Uncharacterized protein</fullName>
    </submittedName>
</protein>
<gene>
    <name evidence="2" type="ORF">NLI96_g1272</name>
</gene>
<sequence length="119" mass="13355">MMQTSLFKHLRNFWERKQHPPGDEAHEGQPKHDNEQRHELDQTGRADVCVGEFGEDSGTPDESPALIDLGVAGVMFIARWQYVVASTSTQVAGYESWIVQGIILKRIAHVEAYGLTMFG</sequence>
<keyword evidence="3" id="KW-1185">Reference proteome</keyword>
<dbReference type="AlphaFoldDB" id="A0AAD5VAI0"/>
<comment type="caution">
    <text evidence="2">The sequence shown here is derived from an EMBL/GenBank/DDBJ whole genome shotgun (WGS) entry which is preliminary data.</text>
</comment>